<dbReference type="Pfam" id="PF10988">
    <property type="entry name" value="DUF2807"/>
    <property type="match status" value="1"/>
</dbReference>
<dbReference type="Proteomes" id="UP000316916">
    <property type="component" value="Unassembled WGS sequence"/>
</dbReference>
<accession>A0A521D0I3</accession>
<keyword evidence="3" id="KW-1185">Reference proteome</keyword>
<organism evidence="2 3">
    <name type="scientific">Chryseobacterium rhizoplanae</name>
    <dbReference type="NCBI Taxonomy" id="1609531"/>
    <lineage>
        <taxon>Bacteria</taxon>
        <taxon>Pseudomonadati</taxon>
        <taxon>Bacteroidota</taxon>
        <taxon>Flavobacteriia</taxon>
        <taxon>Flavobacteriales</taxon>
        <taxon>Weeksellaceae</taxon>
        <taxon>Chryseobacterium group</taxon>
        <taxon>Chryseobacterium</taxon>
    </lineage>
</organism>
<sequence length="256" mass="29268">MKMLSKIFSKYLYGYNIEYLKLNMKKVVYTLMLMAVVSCGKVSPKGNIEKKDVDVSEFVNLDLEGKFRVFYAKGPKNFVEIETYPNVASNLDVDVKDKTLFIKEKRGTKGVDFYNVTIYSKYNLEKVAISDSVEVNISSEIKTDNFRLNMKNNASFMGSVNTRRAEVEMHNRSRANFLGLSKEAVIKISDTASLIAPYWKITNLNIDSKNGNYAEVNVKDSLKGNIQNTAKFVYYNDPIRAFKIDKTTKVENKKLE</sequence>
<dbReference type="InterPro" id="IPR021255">
    <property type="entry name" value="DUF2807"/>
</dbReference>
<reference evidence="2 3" key="1">
    <citation type="submission" date="2017-05" db="EMBL/GenBank/DDBJ databases">
        <authorList>
            <person name="Varghese N."/>
            <person name="Submissions S."/>
        </authorList>
    </citation>
    <scope>NUCLEOTIDE SEQUENCE [LARGE SCALE GENOMIC DNA]</scope>
    <source>
        <strain evidence="2 3">DSM 29371</strain>
    </source>
</reference>
<dbReference type="Gene3D" id="2.160.20.120">
    <property type="match status" value="1"/>
</dbReference>
<proteinExistence type="predicted"/>
<evidence type="ECO:0000313" key="2">
    <source>
        <dbReference type="EMBL" id="SMO65199.1"/>
    </source>
</evidence>
<evidence type="ECO:0000313" key="3">
    <source>
        <dbReference type="Proteomes" id="UP000316916"/>
    </source>
</evidence>
<dbReference type="AlphaFoldDB" id="A0A521D0I3"/>
<gene>
    <name evidence="2" type="ORF">SAMN06265171_10469</name>
</gene>
<protein>
    <submittedName>
        <fullName evidence="2">Auto-transporter adhesin, head GIN domain</fullName>
    </submittedName>
</protein>
<dbReference type="EMBL" id="FXTC01000004">
    <property type="protein sequence ID" value="SMO65199.1"/>
    <property type="molecule type" value="Genomic_DNA"/>
</dbReference>
<name>A0A521D0I3_9FLAO</name>
<evidence type="ECO:0000259" key="1">
    <source>
        <dbReference type="Pfam" id="PF10988"/>
    </source>
</evidence>
<feature type="domain" description="Putative auto-transporter adhesin head GIN" evidence="1">
    <location>
        <begin position="58"/>
        <end position="238"/>
    </location>
</feature>